<accession>A0A373FBK1</accession>
<sequence length="99" mass="11249">MQAPTQDLCRKYDLILALATIAKPGIQQLQQATDIPLSTLKRQLRHLRNDFGMTIDFQRNAGVHGGGGCYIVSDWGFIDKERFLNYWMLNRPKTAKATP</sequence>
<dbReference type="Gene3D" id="1.10.10.10">
    <property type="entry name" value="Winged helix-like DNA-binding domain superfamily/Winged helix DNA-binding domain"/>
    <property type="match status" value="1"/>
</dbReference>
<gene>
    <name evidence="1" type="ORF">DZC30_18740</name>
</gene>
<dbReference type="EMBL" id="QURR01000029">
    <property type="protein sequence ID" value="RGE41347.1"/>
    <property type="molecule type" value="Genomic_DNA"/>
</dbReference>
<organism evidence="1 2">
    <name type="scientific">Comamonas testosteroni</name>
    <name type="common">Pseudomonas testosteroni</name>
    <dbReference type="NCBI Taxonomy" id="285"/>
    <lineage>
        <taxon>Bacteria</taxon>
        <taxon>Pseudomonadati</taxon>
        <taxon>Pseudomonadota</taxon>
        <taxon>Betaproteobacteria</taxon>
        <taxon>Burkholderiales</taxon>
        <taxon>Comamonadaceae</taxon>
        <taxon>Comamonas</taxon>
    </lineage>
</organism>
<protein>
    <submittedName>
        <fullName evidence="1">Uncharacterized protein</fullName>
    </submittedName>
</protein>
<evidence type="ECO:0000313" key="2">
    <source>
        <dbReference type="Proteomes" id="UP000261948"/>
    </source>
</evidence>
<evidence type="ECO:0000313" key="1">
    <source>
        <dbReference type="EMBL" id="RGE41347.1"/>
    </source>
</evidence>
<reference evidence="1 2" key="1">
    <citation type="submission" date="2018-08" db="EMBL/GenBank/DDBJ databases">
        <title>Comamonas testosteroni strain SWCO2.</title>
        <authorList>
            <person name="Jiang N."/>
            <person name="Zhang X.Z."/>
        </authorList>
    </citation>
    <scope>NUCLEOTIDE SEQUENCE [LARGE SCALE GENOMIC DNA]</scope>
    <source>
        <strain evidence="1 2">SWCO2</strain>
    </source>
</reference>
<dbReference type="InterPro" id="IPR036388">
    <property type="entry name" value="WH-like_DNA-bd_sf"/>
</dbReference>
<name>A0A373FBK1_COMTE</name>
<proteinExistence type="predicted"/>
<comment type="caution">
    <text evidence="1">The sequence shown here is derived from an EMBL/GenBank/DDBJ whole genome shotgun (WGS) entry which is preliminary data.</text>
</comment>
<dbReference type="Proteomes" id="UP000261948">
    <property type="component" value="Unassembled WGS sequence"/>
</dbReference>
<keyword evidence="2" id="KW-1185">Reference proteome</keyword>
<dbReference type="AlphaFoldDB" id="A0A373FBK1"/>